<evidence type="ECO:0000256" key="1">
    <source>
        <dbReference type="SAM" id="Phobius"/>
    </source>
</evidence>
<dbReference type="Proteomes" id="UP000092876">
    <property type="component" value="Unassembled WGS sequence"/>
</dbReference>
<gene>
    <name evidence="2" type="ORF">VAT7223_02734</name>
</gene>
<dbReference type="GeneID" id="94231714"/>
<organism evidence="2 3">
    <name type="scientific">Vibrio atlanticus</name>
    <dbReference type="NCBI Taxonomy" id="693153"/>
    <lineage>
        <taxon>Bacteria</taxon>
        <taxon>Pseudomonadati</taxon>
        <taxon>Pseudomonadota</taxon>
        <taxon>Gammaproteobacteria</taxon>
        <taxon>Vibrionales</taxon>
        <taxon>Vibrionaceae</taxon>
        <taxon>Vibrio</taxon>
    </lineage>
</organism>
<dbReference type="AlphaFoldDB" id="A0A1C3IVN0"/>
<protein>
    <submittedName>
        <fullName evidence="2">Uncharacterized protein</fullName>
    </submittedName>
</protein>
<evidence type="ECO:0000313" key="3">
    <source>
        <dbReference type="Proteomes" id="UP000092876"/>
    </source>
</evidence>
<keyword evidence="1" id="KW-0472">Membrane</keyword>
<keyword evidence="1" id="KW-0812">Transmembrane</keyword>
<reference evidence="3" key="1">
    <citation type="submission" date="2016-06" db="EMBL/GenBank/DDBJ databases">
        <authorList>
            <person name="Rodrigo-Torres Lidia"/>
            <person name="Arahal R.David."/>
        </authorList>
    </citation>
    <scope>NUCLEOTIDE SEQUENCE [LARGE SCALE GENOMIC DNA]</scope>
    <source>
        <strain evidence="3">CECT 7223</strain>
    </source>
</reference>
<sequence>MNESEAKALVVSLLDVTGLKKILASISATLISFGVNDVLQVLSVAVGIGAGIMAIRHYAIATKLSQAQLDKLNSQKEGSA</sequence>
<evidence type="ECO:0000313" key="2">
    <source>
        <dbReference type="EMBL" id="SBS65495.1"/>
    </source>
</evidence>
<dbReference type="EMBL" id="FLQP01000039">
    <property type="protein sequence ID" value="SBS65495.1"/>
    <property type="molecule type" value="Genomic_DNA"/>
</dbReference>
<keyword evidence="1" id="KW-1133">Transmembrane helix</keyword>
<feature type="transmembrane region" description="Helical" evidence="1">
    <location>
        <begin position="38"/>
        <end position="59"/>
    </location>
</feature>
<dbReference type="RefSeq" id="WP_065679523.1">
    <property type="nucleotide sequence ID" value="NZ_AP025460.1"/>
</dbReference>
<accession>A0A1C3IVN0</accession>
<name>A0A1C3IVN0_9VIBR</name>
<proteinExistence type="predicted"/>